<feature type="domain" description="CHK kinase-like" evidence="1">
    <location>
        <begin position="492"/>
        <end position="682"/>
    </location>
</feature>
<dbReference type="SUPFAM" id="SSF56112">
    <property type="entry name" value="Protein kinase-like (PK-like)"/>
    <property type="match status" value="3"/>
</dbReference>
<keyword evidence="3" id="KW-1185">Reference proteome</keyword>
<dbReference type="InterPro" id="IPR011009">
    <property type="entry name" value="Kinase-like_dom_sf"/>
</dbReference>
<name>A0AAN9Y762_9HEMI</name>
<gene>
    <name evidence="2" type="ORF">V9T40_014904</name>
</gene>
<dbReference type="SMART" id="SM00587">
    <property type="entry name" value="CHK"/>
    <property type="match status" value="3"/>
</dbReference>
<evidence type="ECO:0000259" key="1">
    <source>
        <dbReference type="SMART" id="SM00587"/>
    </source>
</evidence>
<feature type="domain" description="CHK kinase-like" evidence="1">
    <location>
        <begin position="108"/>
        <end position="298"/>
    </location>
</feature>
<dbReference type="Gene3D" id="3.90.1200.10">
    <property type="match status" value="3"/>
</dbReference>
<sequence>MTDILNHCFPQAENIKIIRNILEDDSLSQHRTSSVTQLVVEYEQDHKIHQKKLIIKVPTSTPTFAVFESLDFFKREIGMYERVIPRMNKYLDKSLAPVHLYTTDSQILVLEDSVARGFESGKKFQLLDLHQTKSVMKALSHFHAASHQLHIEDPNILDDLFTIHLGILEFRKTGINLGPIVLELLRRKNETHLIGIVEAAITFLENDDDAMRAFLDRSKFKFIALNHGDARKDNCLYKYTSSGQVEAQLVDFQLSLWSSPLLDITFFLTTSASLDSIEFHFDDLIDGYLNELNEKLIKMNCASTYSRSDFDNDLRALRFYLIYSVLCSCITVSSIDQKLIEDVLILAKADIRCLYDACLNDAKFVNIMHGRQNTVNMTSLNSDLMTDILKHCFPQAENIKIIGNMLEDDNLSEHFTSSVTQLVVEYEQDHKIHQKQLIIKVPTSSPTFAFFESFDLFKREIGMYERVIPRMNKYLDTTLAPAHLYTTDSKILVLENLIARGFESGKKLSLLDSHQTKSVMKALSHFHAASHQLHLEDPNILDDLFTIHLGILEFRKNIINWGLIVLELLRRKNETHLIGIVEAAITFLEKDDDAMRAFLDRSKFKFIALNHGDARKDNFLYKYTSSGQVEAQLVDFQGSLWSSPLLDIIYFLISSASLNLIEFHFDDLIDGYLDELNEKLIKMNCGSTYSRSDFDKDLKALRFYLIYSVLFSCGDVSPIDQKLIEDVFILAKADIKCLYNACLNDAKFFVPDGIDTSSFHLDSDAMQTSKFYRGCNWALAKIKCVITTGSRISHAKAMASTSKDLVLSILKLCFPAADNIRIIHDQLEEGQRHLTSDVTRFIVELEQDHETRRKHVAMKIPTTSSDFLAYCERLDVYNREITMYEKVIPRINKYLDKSLAPAHLYTTDSKILVLEDLTARGYVSGEKLALLNLAETKSVMKAFAHYHSASHKLYVEDPGILENFLYSCFEGFKWMEIIAPWKSIVLELLRRKNDTRLIPKVEAAFLYLEKEKVSTVLDRSKFKFLALNHGDSRKDNFLFKHSENQVQVQFVDYQCCFCCSPAFDISIFWPGSVSVDVLEAHFDDLIDEYLHELNADLKKLGCASTYERTDFDSDSRKLRYFSFFSFICLCVNASSMSRQDVEDMVHPSETNVPNFLDKCLKEDQFVRPVYGLLKFFEKLKMFDEL</sequence>
<organism evidence="2 3">
    <name type="scientific">Parthenolecanium corni</name>
    <dbReference type="NCBI Taxonomy" id="536013"/>
    <lineage>
        <taxon>Eukaryota</taxon>
        <taxon>Metazoa</taxon>
        <taxon>Ecdysozoa</taxon>
        <taxon>Arthropoda</taxon>
        <taxon>Hexapoda</taxon>
        <taxon>Insecta</taxon>
        <taxon>Pterygota</taxon>
        <taxon>Neoptera</taxon>
        <taxon>Paraneoptera</taxon>
        <taxon>Hemiptera</taxon>
        <taxon>Sternorrhyncha</taxon>
        <taxon>Coccoidea</taxon>
        <taxon>Coccidae</taxon>
        <taxon>Parthenolecanium</taxon>
    </lineage>
</organism>
<dbReference type="InterPro" id="IPR015897">
    <property type="entry name" value="CHK_kinase-like"/>
</dbReference>
<dbReference type="PANTHER" id="PTHR11012:SF30">
    <property type="entry name" value="PROTEIN KINASE-LIKE DOMAIN-CONTAINING"/>
    <property type="match status" value="1"/>
</dbReference>
<proteinExistence type="predicted"/>
<evidence type="ECO:0000313" key="3">
    <source>
        <dbReference type="Proteomes" id="UP001367676"/>
    </source>
</evidence>
<dbReference type="AlphaFoldDB" id="A0AAN9Y762"/>
<protein>
    <recommendedName>
        <fullName evidence="1">CHK kinase-like domain-containing protein</fullName>
    </recommendedName>
</protein>
<reference evidence="2 3" key="1">
    <citation type="submission" date="2024-03" db="EMBL/GenBank/DDBJ databases">
        <title>Adaptation during the transition from Ophiocordyceps entomopathogen to insect associate is accompanied by gene loss and intensified selection.</title>
        <authorList>
            <person name="Ward C.M."/>
            <person name="Onetto C.A."/>
            <person name="Borneman A.R."/>
        </authorList>
    </citation>
    <scope>NUCLEOTIDE SEQUENCE [LARGE SCALE GENOMIC DNA]</scope>
    <source>
        <strain evidence="2">AWRI1</strain>
        <tissue evidence="2">Single Adult Female</tissue>
    </source>
</reference>
<dbReference type="Proteomes" id="UP001367676">
    <property type="component" value="Unassembled WGS sequence"/>
</dbReference>
<feature type="domain" description="CHK kinase-like" evidence="1">
    <location>
        <begin position="912"/>
        <end position="1099"/>
    </location>
</feature>
<dbReference type="PANTHER" id="PTHR11012">
    <property type="entry name" value="PROTEIN KINASE-LIKE DOMAIN-CONTAINING"/>
    <property type="match status" value="1"/>
</dbReference>
<accession>A0AAN9Y762</accession>
<dbReference type="InterPro" id="IPR004119">
    <property type="entry name" value="EcKL"/>
</dbReference>
<dbReference type="EMBL" id="JBBCAQ010000016">
    <property type="protein sequence ID" value="KAK7597948.1"/>
    <property type="molecule type" value="Genomic_DNA"/>
</dbReference>
<dbReference type="Pfam" id="PF02958">
    <property type="entry name" value="EcKL"/>
    <property type="match status" value="3"/>
</dbReference>
<comment type="caution">
    <text evidence="2">The sequence shown here is derived from an EMBL/GenBank/DDBJ whole genome shotgun (WGS) entry which is preliminary data.</text>
</comment>
<evidence type="ECO:0000313" key="2">
    <source>
        <dbReference type="EMBL" id="KAK7597948.1"/>
    </source>
</evidence>